<dbReference type="Gene3D" id="1.25.10.10">
    <property type="entry name" value="Leucine-rich Repeat Variant"/>
    <property type="match status" value="1"/>
</dbReference>
<evidence type="ECO:0000313" key="8">
    <source>
        <dbReference type="Ensembl" id="ENSSTUP00000050190.1"/>
    </source>
</evidence>
<dbReference type="InterPro" id="IPR013932">
    <property type="entry name" value="TATA-bd_TIP120"/>
</dbReference>
<keyword evidence="6" id="KW-0539">Nucleus</keyword>
<keyword evidence="4" id="KW-0833">Ubl conjugation pathway</keyword>
<dbReference type="GeneTree" id="ENSGT00390000017740"/>
<evidence type="ECO:0000259" key="7">
    <source>
        <dbReference type="Pfam" id="PF08623"/>
    </source>
</evidence>
<sequence>SLVWSRPPITNSLVWSRPPITNSRVWSRPPITNSLVWSRPPITNSPVCSRPPITNSPVCSRPPITNSLTANMASASYHISNLLEKMTSSDKDFRFMATNDLMSELQKDSIKLDDDSERKVVKMILKLLEDKNGEVQNLAVKCLGPLVSKVKEYQVETIVDTLCTNMLADKEQLRDISSIGLKTVIGELPPASSGSALAASVCKKITGRLTSAIAKQEDVSVQLEALDIMADMLCRQGGLLVNFHPSILSCLLPQLTSPRLAVRKRTIIALGHLVMSCGNLVFVDLIEHLLSELSRNDSMSTTRTYIQCIAAISRQAGHRIGEFHRDTQTWTSGCAVFNLCLRCLCFLPANSLTSHHHHPLTFTGSDDEYSDDDDMSWKVRRAAAKCLDAVVSTRHEMLPEFYRTVSPALIARFKEREENVKADVFHAYLSLLKQTRPAQSWLCDPDAMEQGETPLTMLQNQVPMIVKALHKQMKEKSVKTRQCCFNMLTELVNVLPGALTLHIPVLVPGIIFSLNDKSSSSNLKIDALSCLYVVLCNHQPQVFHPHVQALVPPVVACVGDPFYKITSEALLVSQQLVKVIRPLDQPERDTFDASPYITDLFTCTIKRLKAADIDQEVKERAISCMGQIICNLGDSLGDDLPGTLHIFLERLKNEITRLTTVKALTLIAGSTLKIDLRPILDEAVPILASFLRKNQRALKLSTLAALDILVKNYSDSVTPAMIDAVLAELPPLISESDMHVSQMVISFLTTLARVHPLSLAKIGGSSILSELISLVRSPLLQGGALSAMLEFFQALVGTGTSSLGYMDLLRMLTGPVYAQSAALTHKQSYYSIAKCVAALTRACPDEGPAVVGQFIQDVKNSRSTDSIRLLALLSLGEVGHHVDLSGQPELKTVILDAFSSSSEEVKSAASYALGSIAVGNLPEYLPFVLGEISGQPKRQYLLLHSLKEIISSASVTGLKPYVEGVWTLLLKHCECAEEGTRNVVAECLGKLTLIDPETLLPRLKGYLLSGSSYARSSVVTAVKFTISDHPQTIDPLLKNCIGDFLKTLEDPDLNVRRVALVTFNSAAHNKPSLIRDLLDTVLPHLYNETKVRKELIREVEMGPFKHTVDDGLDIRKAAFECMYTLLDSCLDRLDIFEFLNHVEDGLKDHYDIKMLTFLMLARLSTLCPSAVLQRLDRLVEPLRATCTTKVKANSVKQEFEKQDELKRSAMRAVVALLTIPEAEKSPLMSEFQSQISSNPELAAIFESIQRDSSSANMESMDTS</sequence>
<dbReference type="Ensembl" id="ENSSTUT00000052482.1">
    <property type="protein sequence ID" value="ENSSTUP00000050190.1"/>
    <property type="gene ID" value="ENSSTUG00000021024.1"/>
</dbReference>
<reference evidence="8" key="1">
    <citation type="submission" date="2025-08" db="UniProtKB">
        <authorList>
            <consortium name="Ensembl"/>
        </authorList>
    </citation>
    <scope>IDENTIFICATION</scope>
</reference>
<evidence type="ECO:0000256" key="3">
    <source>
        <dbReference type="ARBA" id="ARBA00022737"/>
    </source>
</evidence>
<reference evidence="8" key="2">
    <citation type="submission" date="2025-09" db="UniProtKB">
        <authorList>
            <consortium name="Ensembl"/>
        </authorList>
    </citation>
    <scope>IDENTIFICATION</scope>
</reference>
<comment type="subcellular location">
    <subcellularLocation>
        <location evidence="1">Nucleus</location>
    </subcellularLocation>
</comment>
<keyword evidence="9" id="KW-1185">Reference proteome</keyword>
<name>A0A673ZTW7_SALTR</name>
<dbReference type="Pfam" id="PF13513">
    <property type="entry name" value="HEAT_EZ"/>
    <property type="match status" value="1"/>
</dbReference>
<dbReference type="GO" id="GO:0005634">
    <property type="term" value="C:nucleus"/>
    <property type="evidence" value="ECO:0007669"/>
    <property type="project" value="UniProtKB-SubCell"/>
</dbReference>
<keyword evidence="5" id="KW-0007">Acetylation</keyword>
<dbReference type="InterPro" id="IPR016024">
    <property type="entry name" value="ARM-type_fold"/>
</dbReference>
<evidence type="ECO:0000256" key="5">
    <source>
        <dbReference type="ARBA" id="ARBA00022990"/>
    </source>
</evidence>
<feature type="domain" description="TATA-binding protein interacting (TIP20)" evidence="7">
    <location>
        <begin position="1073"/>
        <end position="1235"/>
    </location>
</feature>
<dbReference type="FunFam" id="1.25.10.10:FF:000047">
    <property type="entry name" value="Cullin-associated NEDD8-dissociated protein 1"/>
    <property type="match status" value="1"/>
</dbReference>
<evidence type="ECO:0000256" key="6">
    <source>
        <dbReference type="ARBA" id="ARBA00023242"/>
    </source>
</evidence>
<dbReference type="InParanoid" id="A0A673ZTW7"/>
<evidence type="ECO:0000256" key="2">
    <source>
        <dbReference type="ARBA" id="ARBA00007657"/>
    </source>
</evidence>
<dbReference type="GO" id="GO:0010265">
    <property type="term" value="P:SCF complex assembly"/>
    <property type="evidence" value="ECO:0007669"/>
    <property type="project" value="InterPro"/>
</dbReference>
<evidence type="ECO:0000313" key="9">
    <source>
        <dbReference type="Proteomes" id="UP000472277"/>
    </source>
</evidence>
<dbReference type="Pfam" id="PF25782">
    <property type="entry name" value="TPR_CAND1"/>
    <property type="match status" value="1"/>
</dbReference>
<gene>
    <name evidence="8" type="primary">LOC115181888</name>
</gene>
<evidence type="ECO:0000256" key="4">
    <source>
        <dbReference type="ARBA" id="ARBA00022786"/>
    </source>
</evidence>
<evidence type="ECO:0000256" key="1">
    <source>
        <dbReference type="ARBA" id="ARBA00004123"/>
    </source>
</evidence>
<dbReference type="InterPro" id="IPR011989">
    <property type="entry name" value="ARM-like"/>
</dbReference>
<protein>
    <submittedName>
        <fullName evidence="8">Cullin-associated and neddylation-dissociated 1</fullName>
    </submittedName>
</protein>
<dbReference type="PANTHER" id="PTHR12696">
    <property type="entry name" value="TIP120"/>
    <property type="match status" value="1"/>
</dbReference>
<keyword evidence="3" id="KW-0677">Repeat</keyword>
<dbReference type="InterPro" id="IPR039852">
    <property type="entry name" value="CAND1/CAND2"/>
</dbReference>
<proteinExistence type="inferred from homology"/>
<dbReference type="SUPFAM" id="SSF48371">
    <property type="entry name" value="ARM repeat"/>
    <property type="match status" value="1"/>
</dbReference>
<accession>A0A673ZTW7</accession>
<comment type="similarity">
    <text evidence="2">Belongs to the CAND family.</text>
</comment>
<dbReference type="OMA" id="SNPLPMF"/>
<dbReference type="Pfam" id="PF08623">
    <property type="entry name" value="TIP120"/>
    <property type="match status" value="1"/>
</dbReference>
<dbReference type="AlphaFoldDB" id="A0A673ZTW7"/>
<dbReference type="Proteomes" id="UP000472277">
    <property type="component" value="Unassembled WGS sequence"/>
</dbReference>
<organism evidence="8 9">
    <name type="scientific">Salmo trutta</name>
    <name type="common">Brown trout</name>
    <dbReference type="NCBI Taxonomy" id="8032"/>
    <lineage>
        <taxon>Eukaryota</taxon>
        <taxon>Metazoa</taxon>
        <taxon>Chordata</taxon>
        <taxon>Craniata</taxon>
        <taxon>Vertebrata</taxon>
        <taxon>Euteleostomi</taxon>
        <taxon>Actinopterygii</taxon>
        <taxon>Neopterygii</taxon>
        <taxon>Teleostei</taxon>
        <taxon>Protacanthopterygii</taxon>
        <taxon>Salmoniformes</taxon>
        <taxon>Salmonidae</taxon>
        <taxon>Salmoninae</taxon>
        <taxon>Salmo</taxon>
    </lineage>
</organism>